<evidence type="ECO:0008006" key="2">
    <source>
        <dbReference type="Google" id="ProtNLM"/>
    </source>
</evidence>
<gene>
    <name evidence="1" type="primary">orf329</name>
</gene>
<keyword evidence="1" id="KW-0496">Mitochondrion</keyword>
<dbReference type="Gene3D" id="1.10.1320.10">
    <property type="entry name" value="DNA-directed RNA polymerase, N-terminal domain"/>
    <property type="match status" value="1"/>
</dbReference>
<proteinExistence type="predicted"/>
<dbReference type="RefSeq" id="YP_009415175.1">
    <property type="nucleotide sequence ID" value="NC_035636.1"/>
</dbReference>
<dbReference type="InterPro" id="IPR043502">
    <property type="entry name" value="DNA/RNA_pol_sf"/>
</dbReference>
<dbReference type="InterPro" id="IPR037159">
    <property type="entry name" value="RNA_POL_N_sf"/>
</dbReference>
<organism evidence="1">
    <name type="scientific">Pseudopithomyces chartarum</name>
    <dbReference type="NCBI Taxonomy" id="1892770"/>
    <lineage>
        <taxon>Eukaryota</taxon>
        <taxon>Fungi</taxon>
        <taxon>Dikarya</taxon>
        <taxon>Ascomycota</taxon>
        <taxon>Pezizomycotina</taxon>
        <taxon>Dothideomycetes</taxon>
        <taxon>Pleosporomycetidae</taxon>
        <taxon>Pleosporales</taxon>
        <taxon>Massarineae</taxon>
        <taxon>Didymosphaeriaceae</taxon>
        <taxon>Pseudopithomyces</taxon>
    </lineage>
</organism>
<dbReference type="EMBL" id="KY792993">
    <property type="protein sequence ID" value="ASL69820.1"/>
    <property type="molecule type" value="Genomic_DNA"/>
</dbReference>
<dbReference type="AlphaFoldDB" id="A0A221C8Z3"/>
<accession>A0A221C8Z3</accession>
<reference evidence="1" key="1">
    <citation type="submission" date="2017-03" db="EMBL/GenBank/DDBJ databases">
        <authorList>
            <person name="Afonso C.L."/>
            <person name="Miller P.J."/>
            <person name="Scott M.A."/>
            <person name="Spackman E."/>
            <person name="Goraichik I."/>
            <person name="Dimitrov K.M."/>
            <person name="Suarez D.L."/>
            <person name="Swayne D.E."/>
        </authorList>
    </citation>
    <scope>NUCLEOTIDE SEQUENCE</scope>
</reference>
<dbReference type="GeneID" id="33901348"/>
<sequence>MTRNLKFNVQWSTTLNYMRSRIGKVVYNNQNKYLFPQNKEGLLQKSSYSTETDSKLILKENFICKLLKELKINEYNNDEDTQRFIENVLYDDFESLFLEKKRNKQILIGGVNKDLLGHVLHKYILQKELGVVVYINKFLDYPNKSNKNKDDFLNHVITRLDKDFIVNLCLVNFLQIYTHQHSENDKQYVLVPVAIKIDKKIMAYYFNKLRELYIKETNNTVSFVEFRGIWKEKYPEFFEQLDDSLYANLGSKIIDILEYSEMIVKTLDRRNDGQQKDHKEYVLKIVDSNLLNYNNLPKIVSLPTKLPMVCEPKKCSSTSVGGYLLNDEK</sequence>
<name>A0A221C8Z3_9PLEO</name>
<protein>
    <recommendedName>
        <fullName evidence="2">DNA-directed RNA polymerase</fullName>
    </recommendedName>
</protein>
<geneLocation type="mitochondrion" evidence="1"/>
<dbReference type="SUPFAM" id="SSF56672">
    <property type="entry name" value="DNA/RNA polymerases"/>
    <property type="match status" value="1"/>
</dbReference>
<evidence type="ECO:0000313" key="1">
    <source>
        <dbReference type="EMBL" id="ASL69820.1"/>
    </source>
</evidence>